<dbReference type="EMBL" id="PJZK01000046">
    <property type="protein sequence ID" value="PLR42686.1"/>
    <property type="molecule type" value="Genomic_DNA"/>
</dbReference>
<name>A0A2N5EH82_9GAMM</name>
<evidence type="ECO:0000313" key="1">
    <source>
        <dbReference type="EMBL" id="PLR42686.1"/>
    </source>
</evidence>
<sequence length="60" mass="6935">MAIRRVCQGWDQENIYLTRRGSRTKRGVRAYSPAWSEPPTRHPVARVGMRKRHLTAVCNG</sequence>
<evidence type="ECO:0000313" key="2">
    <source>
        <dbReference type="Proteomes" id="UP000234626"/>
    </source>
</evidence>
<gene>
    <name evidence="1" type="ORF">CYR34_21305</name>
</gene>
<accession>A0A2N5EH82</accession>
<comment type="caution">
    <text evidence="1">The sequence shown here is derived from an EMBL/GenBank/DDBJ whole genome shotgun (WGS) entry which is preliminary data.</text>
</comment>
<dbReference type="Proteomes" id="UP000234626">
    <property type="component" value="Unassembled WGS sequence"/>
</dbReference>
<organism evidence="1 2">
    <name type="scientific">Chimaeribacter arupi</name>
    <dbReference type="NCBI Taxonomy" id="2060066"/>
    <lineage>
        <taxon>Bacteria</taxon>
        <taxon>Pseudomonadati</taxon>
        <taxon>Pseudomonadota</taxon>
        <taxon>Gammaproteobacteria</taxon>
        <taxon>Enterobacterales</taxon>
        <taxon>Yersiniaceae</taxon>
        <taxon>Chimaeribacter</taxon>
    </lineage>
</organism>
<keyword evidence="2" id="KW-1185">Reference proteome</keyword>
<dbReference type="OrthoDB" id="9973246at2"/>
<protein>
    <submittedName>
        <fullName evidence="1">Uncharacterized protein</fullName>
    </submittedName>
</protein>
<reference evidence="1 2" key="1">
    <citation type="submission" date="2017-12" db="EMBL/GenBank/DDBJ databases">
        <title>Characterization of six clinical isolates of Enterochimera gen. nov., a novel genus of the Yersiniaciae family and the three species Enterochimera arupensis sp. nov., Enterochimera coloradensis sp. nov, and Enterochimera californica sp. nov.</title>
        <authorList>
            <person name="Rossi A."/>
            <person name="Fisher M."/>
        </authorList>
    </citation>
    <scope>NUCLEOTIDE SEQUENCE [LARGE SCALE GENOMIC DNA]</scope>
    <source>
        <strain evidence="1 2">2016Iso1</strain>
    </source>
</reference>
<dbReference type="AlphaFoldDB" id="A0A2N5EH82"/>
<proteinExistence type="predicted"/>